<evidence type="ECO:0000313" key="9">
    <source>
        <dbReference type="Proteomes" id="UP001273531"/>
    </source>
</evidence>
<comment type="caution">
    <text evidence="8">The sequence shown here is derived from an EMBL/GenBank/DDBJ whole genome shotgun (WGS) entry which is preliminary data.</text>
</comment>
<evidence type="ECO:0000256" key="2">
    <source>
        <dbReference type="ARBA" id="ARBA00023012"/>
    </source>
</evidence>
<dbReference type="EMBL" id="JAWJEJ010000002">
    <property type="protein sequence ID" value="MDV3458686.1"/>
    <property type="molecule type" value="Genomic_DNA"/>
</dbReference>
<evidence type="ECO:0000256" key="6">
    <source>
        <dbReference type="PROSITE-ProRule" id="PRU01091"/>
    </source>
</evidence>
<feature type="DNA-binding region" description="OmpR/PhoB-type" evidence="6">
    <location>
        <begin position="111"/>
        <end position="209"/>
    </location>
</feature>
<accession>A0ABU3YBD6</accession>
<dbReference type="InterPro" id="IPR016032">
    <property type="entry name" value="Sig_transdc_resp-reg_C-effctor"/>
</dbReference>
<proteinExistence type="predicted"/>
<dbReference type="PANTHER" id="PTHR48111">
    <property type="entry name" value="REGULATOR OF RPOS"/>
    <property type="match status" value="1"/>
</dbReference>
<dbReference type="PROSITE" id="PS51755">
    <property type="entry name" value="OMPR_PHOB"/>
    <property type="match status" value="1"/>
</dbReference>
<evidence type="ECO:0000313" key="8">
    <source>
        <dbReference type="EMBL" id="MDV3458686.1"/>
    </source>
</evidence>
<dbReference type="CDD" id="cd00383">
    <property type="entry name" value="trans_reg_C"/>
    <property type="match status" value="1"/>
</dbReference>
<dbReference type="SMART" id="SM00862">
    <property type="entry name" value="Trans_reg_C"/>
    <property type="match status" value="1"/>
</dbReference>
<dbReference type="SUPFAM" id="SSF46894">
    <property type="entry name" value="C-terminal effector domain of the bipartite response regulators"/>
    <property type="match status" value="1"/>
</dbReference>
<organism evidence="8 9">
    <name type="scientific">Sphingomonas agrestis</name>
    <dbReference type="NCBI Taxonomy" id="3080540"/>
    <lineage>
        <taxon>Bacteria</taxon>
        <taxon>Pseudomonadati</taxon>
        <taxon>Pseudomonadota</taxon>
        <taxon>Alphaproteobacteria</taxon>
        <taxon>Sphingomonadales</taxon>
        <taxon>Sphingomonadaceae</taxon>
        <taxon>Sphingomonas</taxon>
    </lineage>
</organism>
<keyword evidence="3" id="KW-0805">Transcription regulation</keyword>
<reference evidence="8 9" key="1">
    <citation type="submission" date="2023-10" db="EMBL/GenBank/DDBJ databases">
        <title>Sphingomonas sp. HF-S4 16S ribosomal RNA gene Genome sequencing and assembly.</title>
        <authorList>
            <person name="Lee H."/>
        </authorList>
    </citation>
    <scope>NUCLEOTIDE SEQUENCE [LARGE SCALE GENOMIC DNA]</scope>
    <source>
        <strain evidence="8 9">HF-S4</strain>
    </source>
</reference>
<dbReference type="PANTHER" id="PTHR48111:SF1">
    <property type="entry name" value="TWO-COMPONENT RESPONSE REGULATOR ORR33"/>
    <property type="match status" value="1"/>
</dbReference>
<keyword evidence="4 6" id="KW-0238">DNA-binding</keyword>
<evidence type="ECO:0000256" key="4">
    <source>
        <dbReference type="ARBA" id="ARBA00023125"/>
    </source>
</evidence>
<evidence type="ECO:0000256" key="1">
    <source>
        <dbReference type="ARBA" id="ARBA00022553"/>
    </source>
</evidence>
<keyword evidence="9" id="KW-1185">Reference proteome</keyword>
<keyword evidence="1" id="KW-0597">Phosphoprotein</keyword>
<gene>
    <name evidence="8" type="ORF">RZN05_16935</name>
</gene>
<dbReference type="InterPro" id="IPR001867">
    <property type="entry name" value="OmpR/PhoB-type_DNA-bd"/>
</dbReference>
<sequence>MAGIVACALHIPRLREAAGARGLKLVPVAIAALAQSGAQAAIVGLEGRDPAACVAMVRAQGWYGTLMLALPQGDGASVAGALDAGADDAVALPACPGEIAARLAARLRGQGSAILLGPLRIYPVARHVERDGRAMALLPREYALLHYLASAQGRCVGRAELLAAIWGLRFDPGTNVVEVHVSRLRAKLDRGFAAPMLVTERGRGYRLIDPGQALG</sequence>
<dbReference type="Proteomes" id="UP001273531">
    <property type="component" value="Unassembled WGS sequence"/>
</dbReference>
<keyword evidence="2" id="KW-0902">Two-component regulatory system</keyword>
<name>A0ABU3YBD6_9SPHN</name>
<protein>
    <submittedName>
        <fullName evidence="8">Response regulator transcription factor</fullName>
    </submittedName>
</protein>
<evidence type="ECO:0000256" key="3">
    <source>
        <dbReference type="ARBA" id="ARBA00023015"/>
    </source>
</evidence>
<dbReference type="InterPro" id="IPR036388">
    <property type="entry name" value="WH-like_DNA-bd_sf"/>
</dbReference>
<evidence type="ECO:0000256" key="5">
    <source>
        <dbReference type="ARBA" id="ARBA00023163"/>
    </source>
</evidence>
<feature type="domain" description="OmpR/PhoB-type" evidence="7">
    <location>
        <begin position="111"/>
        <end position="209"/>
    </location>
</feature>
<dbReference type="InterPro" id="IPR039420">
    <property type="entry name" value="WalR-like"/>
</dbReference>
<evidence type="ECO:0000259" key="7">
    <source>
        <dbReference type="PROSITE" id="PS51755"/>
    </source>
</evidence>
<dbReference type="RefSeq" id="WP_317227863.1">
    <property type="nucleotide sequence ID" value="NZ_JAWJEJ010000002.1"/>
</dbReference>
<dbReference type="Pfam" id="PF00486">
    <property type="entry name" value="Trans_reg_C"/>
    <property type="match status" value="1"/>
</dbReference>
<dbReference type="Gene3D" id="1.10.10.10">
    <property type="entry name" value="Winged helix-like DNA-binding domain superfamily/Winged helix DNA-binding domain"/>
    <property type="match status" value="1"/>
</dbReference>
<keyword evidence="5" id="KW-0804">Transcription</keyword>